<feature type="domain" description="VOC" evidence="1">
    <location>
        <begin position="32"/>
        <end position="168"/>
    </location>
</feature>
<protein>
    <recommendedName>
        <fullName evidence="1">VOC domain-containing protein</fullName>
    </recommendedName>
</protein>
<name>A0A2G1WFK8_9EURY</name>
<dbReference type="PANTHER" id="PTHR40265:SF1">
    <property type="entry name" value="GLYOXALASE-LIKE DOMAIN-CONTAINING PROTEIN"/>
    <property type="match status" value="1"/>
</dbReference>
<sequence>MSQSVAMRRRRRHRSRRNVFARRLRRLGMELRIDHVTVAGRDLDRLVDAFDDAGLPVEYGGRHSNGVTHMAIVGFRDGSYIELISTLEPDAESPWWDVPIREGGGPCAWAVDVDDIEGASDDLRDRGVRVDGPSQYERTREDGALVEWDLTYLGEGDPGSTLPFLISDRTPRTRRVQPTGDLASSSIVGIDTVVLGVADLDAAVARFETAFDSGDPTMGESDDIDAVTASFPALPVVLAEPRGDGLLADRLAAFGPRPIAYLLGDEGSGDDRPVETDDRTAGSIGDRRVEWLTVTHPIGRPYVGVVDAEP</sequence>
<dbReference type="InterPro" id="IPR029068">
    <property type="entry name" value="Glyas_Bleomycin-R_OHBP_Dase"/>
</dbReference>
<keyword evidence="3" id="KW-1185">Reference proteome</keyword>
<dbReference type="EMBL" id="NHOA01000139">
    <property type="protein sequence ID" value="PHQ37788.1"/>
    <property type="molecule type" value="Genomic_DNA"/>
</dbReference>
<dbReference type="Gene3D" id="3.10.180.10">
    <property type="entry name" value="2,3-Dihydroxybiphenyl 1,2-Dioxygenase, domain 1"/>
    <property type="match status" value="1"/>
</dbReference>
<accession>A0A2G1WFK8</accession>
<dbReference type="InterPro" id="IPR025870">
    <property type="entry name" value="Glyoxalase-like_dom"/>
</dbReference>
<evidence type="ECO:0000313" key="3">
    <source>
        <dbReference type="Proteomes" id="UP000222824"/>
    </source>
</evidence>
<comment type="caution">
    <text evidence="2">The sequence shown here is derived from an EMBL/GenBank/DDBJ whole genome shotgun (WGS) entry which is preliminary data.</text>
</comment>
<evidence type="ECO:0000313" key="2">
    <source>
        <dbReference type="EMBL" id="PHQ37788.1"/>
    </source>
</evidence>
<dbReference type="SUPFAM" id="SSF54593">
    <property type="entry name" value="Glyoxalase/Bleomycin resistance protein/Dihydroxybiphenyl dioxygenase"/>
    <property type="match status" value="1"/>
</dbReference>
<dbReference type="PROSITE" id="PS51819">
    <property type="entry name" value="VOC"/>
    <property type="match status" value="1"/>
</dbReference>
<gene>
    <name evidence="2" type="ORF">DJ69_14730</name>
</gene>
<dbReference type="InterPro" id="IPR037523">
    <property type="entry name" value="VOC_core"/>
</dbReference>
<reference evidence="2 3" key="1">
    <citation type="journal article" date="2014" name="Front. Microbiol.">
        <title>Population and genomic analysis of the genus Halorubrum.</title>
        <authorList>
            <person name="Fullmer M.S."/>
            <person name="Soucy S.M."/>
            <person name="Swithers K.S."/>
            <person name="Makkay A.M."/>
            <person name="Wheeler R."/>
            <person name="Ventosa A."/>
            <person name="Gogarten J.P."/>
            <person name="Papke R.T."/>
        </authorList>
    </citation>
    <scope>NUCLEOTIDE SEQUENCE [LARGE SCALE GENOMIC DNA]</scope>
    <source>
        <strain evidence="2 3">C49</strain>
    </source>
</reference>
<dbReference type="Pfam" id="PF13468">
    <property type="entry name" value="Glyoxalase_3"/>
    <property type="match status" value="1"/>
</dbReference>
<dbReference type="Proteomes" id="UP000222824">
    <property type="component" value="Unassembled WGS sequence"/>
</dbReference>
<evidence type="ECO:0000259" key="1">
    <source>
        <dbReference type="PROSITE" id="PS51819"/>
    </source>
</evidence>
<proteinExistence type="predicted"/>
<organism evidence="2 3">
    <name type="scientific">Halorubrum persicum</name>
    <dbReference type="NCBI Taxonomy" id="1383844"/>
    <lineage>
        <taxon>Archaea</taxon>
        <taxon>Methanobacteriati</taxon>
        <taxon>Methanobacteriota</taxon>
        <taxon>Stenosarchaea group</taxon>
        <taxon>Halobacteria</taxon>
        <taxon>Halobacteriales</taxon>
        <taxon>Haloferacaceae</taxon>
        <taxon>Halorubrum</taxon>
    </lineage>
</organism>
<dbReference type="AlphaFoldDB" id="A0A2G1WFK8"/>
<dbReference type="PANTHER" id="PTHR40265">
    <property type="entry name" value="BLL2707 PROTEIN"/>
    <property type="match status" value="1"/>
</dbReference>